<feature type="chain" id="PRO_5045855924" evidence="1">
    <location>
        <begin position="24"/>
        <end position="160"/>
    </location>
</feature>
<gene>
    <name evidence="2" type="ORF">KJF94_21020</name>
</gene>
<dbReference type="RefSeq" id="WP_214378467.1">
    <property type="nucleotide sequence ID" value="NZ_CP075566.1"/>
</dbReference>
<dbReference type="EMBL" id="CP075566">
    <property type="protein sequence ID" value="QVW22336.1"/>
    <property type="molecule type" value="Genomic_DNA"/>
</dbReference>
<dbReference type="Proteomes" id="UP000681155">
    <property type="component" value="Chromosome"/>
</dbReference>
<proteinExistence type="predicted"/>
<keyword evidence="1" id="KW-0732">Signal</keyword>
<reference evidence="2 3" key="1">
    <citation type="submission" date="2021-05" db="EMBL/GenBank/DDBJ databases">
        <title>Complete genome of the cytokinin-producing biocontrol strain Pseudomonas fluorescens G20-18.</title>
        <authorList>
            <person name="Nielsen T.K."/>
            <person name="Mekureyaw M.F."/>
            <person name="Hansen L.H."/>
            <person name="Nicolaisen M.H."/>
            <person name="Roitsch T.G."/>
            <person name="Hennessy R.C."/>
        </authorList>
    </citation>
    <scope>NUCLEOTIDE SEQUENCE [LARGE SCALE GENOMIC DNA]</scope>
    <source>
        <strain evidence="2 3">G20-18</strain>
    </source>
</reference>
<feature type="signal peptide" evidence="1">
    <location>
        <begin position="1"/>
        <end position="23"/>
    </location>
</feature>
<evidence type="ECO:0000313" key="2">
    <source>
        <dbReference type="EMBL" id="QVW22336.1"/>
    </source>
</evidence>
<name>A0ABX8ERC9_9PSED</name>
<accession>A0ABX8ERC9</accession>
<dbReference type="InterPro" id="IPR007540">
    <property type="entry name" value="Fimbrial_CS1-type"/>
</dbReference>
<sequence>MFKKFAIVVPMTVLALSSSMAFAADPINQVINIKATVPAAEFNVTPLTPGFGRDETMGWLPSNRLSDITETFTLKNTAANGSINALIDGEAKLFNGRDDIALTVTLGGVVLNDTTQEVAGAIESVPGVQKPMVIKAAIPSDTQSGEYRGSFAVVFEPVVI</sequence>
<evidence type="ECO:0000256" key="1">
    <source>
        <dbReference type="SAM" id="SignalP"/>
    </source>
</evidence>
<keyword evidence="3" id="KW-1185">Reference proteome</keyword>
<dbReference type="Pfam" id="PF04449">
    <property type="entry name" value="Fimbrial_CS1"/>
    <property type="match status" value="1"/>
</dbReference>
<dbReference type="Gene3D" id="2.60.40.2040">
    <property type="entry name" value="CFA/I fimbrial subunit E, pilin domain"/>
    <property type="match status" value="1"/>
</dbReference>
<protein>
    <submittedName>
        <fullName evidence="2">Adhesin</fullName>
    </submittedName>
</protein>
<organism evidence="2 3">
    <name type="scientific">Pseudomonas hormoni</name>
    <dbReference type="NCBI Taxonomy" id="3093767"/>
    <lineage>
        <taxon>Bacteria</taxon>
        <taxon>Pseudomonadati</taxon>
        <taxon>Pseudomonadota</taxon>
        <taxon>Gammaproteobacteria</taxon>
        <taxon>Pseudomonadales</taxon>
        <taxon>Pseudomonadaceae</taxon>
        <taxon>Pseudomonas</taxon>
    </lineage>
</organism>
<evidence type="ECO:0000313" key="3">
    <source>
        <dbReference type="Proteomes" id="UP000681155"/>
    </source>
</evidence>